<reference evidence="1" key="1">
    <citation type="submission" date="2022-04" db="EMBL/GenBank/DDBJ databases">
        <title>Genome of the entomopathogenic fungus Entomophthora muscae.</title>
        <authorList>
            <person name="Elya C."/>
            <person name="Lovett B.R."/>
            <person name="Lee E."/>
            <person name="Macias A.M."/>
            <person name="Hajek A.E."/>
            <person name="De Bivort B.L."/>
            <person name="Kasson M.T."/>
            <person name="De Fine Licht H.H."/>
            <person name="Stajich J.E."/>
        </authorList>
    </citation>
    <scope>NUCLEOTIDE SEQUENCE</scope>
    <source>
        <strain evidence="1">Berkeley</strain>
    </source>
</reference>
<comment type="caution">
    <text evidence="1">The sequence shown here is derived from an EMBL/GenBank/DDBJ whole genome shotgun (WGS) entry which is preliminary data.</text>
</comment>
<evidence type="ECO:0000313" key="1">
    <source>
        <dbReference type="EMBL" id="KAJ9083146.1"/>
    </source>
</evidence>
<accession>A0ACC2U912</accession>
<proteinExistence type="predicted"/>
<evidence type="ECO:0000313" key="2">
    <source>
        <dbReference type="Proteomes" id="UP001165960"/>
    </source>
</evidence>
<dbReference type="Proteomes" id="UP001165960">
    <property type="component" value="Unassembled WGS sequence"/>
</dbReference>
<dbReference type="EMBL" id="QTSX02001123">
    <property type="protein sequence ID" value="KAJ9083146.1"/>
    <property type="molecule type" value="Genomic_DNA"/>
</dbReference>
<gene>
    <name evidence="1" type="ORF">DSO57_1037614</name>
</gene>
<sequence length="289" mass="32703">MCRSQFNSAGAQAKGAEAGDKELSWSRVKEPKTKVQESKTKDKEPKTKYKESKIFFEDSKEIYQKVSNGIFLMIVNKSLSQPLSKVLSITDNPMSELPHIFYPGQGEEDTYFQSCRRFVTSKTSQKEWERLTRHLEMTYKGQEFIGKEFTRLLKDWYMPTEGLAPAEVKVHGGDARLVIGKVLEEFALMHAQYQLLASQHPLLVNDNSSKPVPGYDPGHTLGTGDQEPHNRTLLSLGIKQLCRLQDPLTVPGSLGIGQRPQANPHCLIRLMRVRGAWLSYCSSWAFPLT</sequence>
<keyword evidence="2" id="KW-1185">Reference proteome</keyword>
<name>A0ACC2U912_9FUNG</name>
<protein>
    <submittedName>
        <fullName evidence="1">Uncharacterized protein</fullName>
    </submittedName>
</protein>
<organism evidence="1 2">
    <name type="scientific">Entomophthora muscae</name>
    <dbReference type="NCBI Taxonomy" id="34485"/>
    <lineage>
        <taxon>Eukaryota</taxon>
        <taxon>Fungi</taxon>
        <taxon>Fungi incertae sedis</taxon>
        <taxon>Zoopagomycota</taxon>
        <taxon>Entomophthoromycotina</taxon>
        <taxon>Entomophthoromycetes</taxon>
        <taxon>Entomophthorales</taxon>
        <taxon>Entomophthoraceae</taxon>
        <taxon>Entomophthora</taxon>
    </lineage>
</organism>